<gene>
    <name evidence="1" type="ORF">D0Y65_008904</name>
</gene>
<keyword evidence="2" id="KW-1185">Reference proteome</keyword>
<evidence type="ECO:0000313" key="2">
    <source>
        <dbReference type="Proteomes" id="UP000289340"/>
    </source>
</evidence>
<organism evidence="1 2">
    <name type="scientific">Glycine soja</name>
    <name type="common">Wild soybean</name>
    <dbReference type="NCBI Taxonomy" id="3848"/>
    <lineage>
        <taxon>Eukaryota</taxon>
        <taxon>Viridiplantae</taxon>
        <taxon>Streptophyta</taxon>
        <taxon>Embryophyta</taxon>
        <taxon>Tracheophyta</taxon>
        <taxon>Spermatophyta</taxon>
        <taxon>Magnoliopsida</taxon>
        <taxon>eudicotyledons</taxon>
        <taxon>Gunneridae</taxon>
        <taxon>Pentapetalae</taxon>
        <taxon>rosids</taxon>
        <taxon>fabids</taxon>
        <taxon>Fabales</taxon>
        <taxon>Fabaceae</taxon>
        <taxon>Papilionoideae</taxon>
        <taxon>50 kb inversion clade</taxon>
        <taxon>NPAAA clade</taxon>
        <taxon>indigoferoid/millettioid clade</taxon>
        <taxon>Phaseoleae</taxon>
        <taxon>Glycine</taxon>
        <taxon>Glycine subgen. Soja</taxon>
    </lineage>
</organism>
<evidence type="ECO:0000313" key="1">
    <source>
        <dbReference type="EMBL" id="RZC15233.1"/>
    </source>
</evidence>
<proteinExistence type="predicted"/>
<name>A0A445KWQ6_GLYSO</name>
<protein>
    <submittedName>
        <fullName evidence="1">Uncharacterized protein</fullName>
    </submittedName>
</protein>
<dbReference type="Proteomes" id="UP000289340">
    <property type="component" value="Chromosome 4"/>
</dbReference>
<dbReference type="EMBL" id="QZWG01000004">
    <property type="protein sequence ID" value="RZC15233.1"/>
    <property type="molecule type" value="Genomic_DNA"/>
</dbReference>
<reference evidence="1 2" key="1">
    <citation type="submission" date="2018-09" db="EMBL/GenBank/DDBJ databases">
        <title>A high-quality reference genome of wild soybean provides a powerful tool to mine soybean genomes.</title>
        <authorList>
            <person name="Xie M."/>
            <person name="Chung C.Y.L."/>
            <person name="Li M.-W."/>
            <person name="Wong F.-L."/>
            <person name="Chan T.-F."/>
            <person name="Lam H.-M."/>
        </authorList>
    </citation>
    <scope>NUCLEOTIDE SEQUENCE [LARGE SCALE GENOMIC DNA]</scope>
    <source>
        <strain evidence="2">cv. W05</strain>
        <tissue evidence="1">Hypocotyl of etiolated seedlings</tissue>
    </source>
</reference>
<sequence length="64" mass="7409">MLFIKLATIAECDSSNVLGMLNIFLIKEEKYIGEINERVDLLRMDIVYLSLVKVLKVPYLLYSL</sequence>
<comment type="caution">
    <text evidence="1">The sequence shown here is derived from an EMBL/GenBank/DDBJ whole genome shotgun (WGS) entry which is preliminary data.</text>
</comment>
<accession>A0A445KWQ6</accession>
<dbReference type="AlphaFoldDB" id="A0A445KWQ6"/>